<gene>
    <name evidence="1" type="ORF">GCM10023153_29510</name>
</gene>
<reference evidence="2" key="1">
    <citation type="journal article" date="2019" name="Int. J. Syst. Evol. Microbiol.">
        <title>The Global Catalogue of Microorganisms (GCM) 10K type strain sequencing project: providing services to taxonomists for standard genome sequencing and annotation.</title>
        <authorList>
            <consortium name="The Broad Institute Genomics Platform"/>
            <consortium name="The Broad Institute Genome Sequencing Center for Infectious Disease"/>
            <person name="Wu L."/>
            <person name="Ma J."/>
        </authorList>
    </citation>
    <scope>NUCLEOTIDE SEQUENCE [LARGE SCALE GENOMIC DNA]</scope>
    <source>
        <strain evidence="2">JCM 17738</strain>
    </source>
</reference>
<dbReference type="Proteomes" id="UP001500390">
    <property type="component" value="Unassembled WGS sequence"/>
</dbReference>
<organism evidence="1 2">
    <name type="scientific">Ornithinibacter aureus</name>
    <dbReference type="NCBI Taxonomy" id="622664"/>
    <lineage>
        <taxon>Bacteria</taxon>
        <taxon>Bacillati</taxon>
        <taxon>Actinomycetota</taxon>
        <taxon>Actinomycetes</taxon>
        <taxon>Micrococcales</taxon>
        <taxon>Intrasporangiaceae</taxon>
        <taxon>Ornithinibacter</taxon>
    </lineage>
</organism>
<keyword evidence="2" id="KW-1185">Reference proteome</keyword>
<accession>A0ABP8K617</accession>
<name>A0ABP8K617_9MICO</name>
<evidence type="ECO:0000313" key="1">
    <source>
        <dbReference type="EMBL" id="GAA4401237.1"/>
    </source>
</evidence>
<dbReference type="EMBL" id="BAABFX010000040">
    <property type="protein sequence ID" value="GAA4401237.1"/>
    <property type="molecule type" value="Genomic_DNA"/>
</dbReference>
<proteinExistence type="predicted"/>
<protein>
    <submittedName>
        <fullName evidence="1">Uncharacterized protein</fullName>
    </submittedName>
</protein>
<sequence>MYGAGMARGVQKELRTLLSDLPSYREAKVPTTRRMLTFVGNTLIFAQRVGKQMPRNFRRVRLSYLPDSRRELLSKTSNVKYSDPGLFDLSDVLEGDQPASLEDAGLLHG</sequence>
<comment type="caution">
    <text evidence="1">The sequence shown here is derived from an EMBL/GenBank/DDBJ whole genome shotgun (WGS) entry which is preliminary data.</text>
</comment>
<evidence type="ECO:0000313" key="2">
    <source>
        <dbReference type="Proteomes" id="UP001500390"/>
    </source>
</evidence>